<evidence type="ECO:0000256" key="4">
    <source>
        <dbReference type="SAM" id="MobiDB-lite"/>
    </source>
</evidence>
<gene>
    <name evidence="5" type="ORF">MANES_12G106300</name>
</gene>
<dbReference type="PANTHER" id="PTHR31580">
    <property type="entry name" value="FILAMENT-LIKE PLANT PROTEIN 4"/>
    <property type="match status" value="1"/>
</dbReference>
<evidence type="ECO:0000256" key="1">
    <source>
        <dbReference type="ARBA" id="ARBA00005921"/>
    </source>
</evidence>
<dbReference type="InterPro" id="IPR008587">
    <property type="entry name" value="FPP_plant"/>
</dbReference>
<proteinExistence type="inferred from homology"/>
<organism evidence="5 6">
    <name type="scientific">Manihot esculenta</name>
    <name type="common">Cassava</name>
    <name type="synonym">Jatropha manihot</name>
    <dbReference type="NCBI Taxonomy" id="3983"/>
    <lineage>
        <taxon>Eukaryota</taxon>
        <taxon>Viridiplantae</taxon>
        <taxon>Streptophyta</taxon>
        <taxon>Embryophyta</taxon>
        <taxon>Tracheophyta</taxon>
        <taxon>Spermatophyta</taxon>
        <taxon>Magnoliopsida</taxon>
        <taxon>eudicotyledons</taxon>
        <taxon>Gunneridae</taxon>
        <taxon>Pentapetalae</taxon>
        <taxon>rosids</taxon>
        <taxon>fabids</taxon>
        <taxon>Malpighiales</taxon>
        <taxon>Euphorbiaceae</taxon>
        <taxon>Crotonoideae</taxon>
        <taxon>Manihoteae</taxon>
        <taxon>Manihot</taxon>
    </lineage>
</organism>
<dbReference type="Gramene" id="Manes.12G106300.4.v8.1">
    <property type="protein sequence ID" value="Manes.12G106300.4.v8.1.CDS"/>
    <property type="gene ID" value="Manes.12G106300.v8.1"/>
</dbReference>
<dbReference type="Gramene" id="Manes.12G106300.8.v8.1">
    <property type="protein sequence ID" value="Manes.12G106300.8.v8.1.CDS"/>
    <property type="gene ID" value="Manes.12G106300.v8.1"/>
</dbReference>
<feature type="coiled-coil region" evidence="3">
    <location>
        <begin position="186"/>
        <end position="234"/>
    </location>
</feature>
<dbReference type="Gramene" id="Manes.12G106300.6.v8.1">
    <property type="protein sequence ID" value="Manes.12G106300.6.v8.1.CDS"/>
    <property type="gene ID" value="Manes.12G106300.v8.1"/>
</dbReference>
<keyword evidence="6" id="KW-1185">Reference proteome</keyword>
<evidence type="ECO:0000313" key="6">
    <source>
        <dbReference type="Proteomes" id="UP000091857"/>
    </source>
</evidence>
<evidence type="ECO:0000313" key="5">
    <source>
        <dbReference type="EMBL" id="OAY35490.1"/>
    </source>
</evidence>
<comment type="similarity">
    <text evidence="1">Belongs to the FPP family.</text>
</comment>
<dbReference type="Gramene" id="Manes.12G106300.3.v8.1">
    <property type="protein sequence ID" value="Manes.12G106300.3.v8.1.CDS"/>
    <property type="gene ID" value="Manes.12G106300.v8.1"/>
</dbReference>
<name>A0A251JNS8_MANES</name>
<evidence type="ECO:0008006" key="7">
    <source>
        <dbReference type="Google" id="ProtNLM"/>
    </source>
</evidence>
<dbReference type="AlphaFoldDB" id="A0A251JNS8"/>
<feature type="coiled-coil region" evidence="3">
    <location>
        <begin position="794"/>
        <end position="923"/>
    </location>
</feature>
<dbReference type="Pfam" id="PF05911">
    <property type="entry name" value="FPP"/>
    <property type="match status" value="1"/>
</dbReference>
<sequence length="1101" mass="123744">MDQKTWLWRKKSTEKMIVATDRVNFSPGGNEEEIQTLLADKAELEKTLKSLNDKLSSTLSECNAKDDLVRKQAKMLEEAKSGLEKAEARTVSLKQELDEAMRQRAAGEERLTHLDATLKEYMQQLQFVREEQEQRVHDAVMKVSGEYEKSQMILEEKLAETSKRLAKIGVENTHLSKAHLAKEKLIEDLTKQKTQMEADLNALMIRLESTEKDNASLKYEVRVLEKELEIRNEEREFNRRTADASHKQQLESAKKIAKLESECQRLRLLVRKRLPGPAALAKMKSEVDILGRDSIDKRKRRTSSSPSGLIVDTAVDSSPDTPSKKIDFLAEQLYAMEEENKALREAFTRKANELQISRTMFASTASKLSQVELHLDELSKGQTTLEPSRSGLVPHDLSLASMSDVCSDDKVSCAESWASALISELEHFKHGKQWGSPSVKTVGGSDINLMDDFVEMERLAIVSVDKQSGSTHVPSDGANTEVSPTKIGLDEYASQVTGKNIVPTLESGSVVPNQVIKSKDGVIGKLPDWLQEILKVLLEQTHITQRKPNEILEDVKVALIGIINESPGEYIDTRESSKHLDASNSPHVGGDISWKLTNKSLLMDSSCGINNVDVILTDRNNQSNLSKSLHNIIAHIQRITSPNYGSSDTLSRKDRNFFPYKNSETSSGYMVCLLQWKTSELTAVLQQFVHACYDLLNGKSDVNRFAQELSYALDWIMDHCFSLQDVSSLRDAIKKQFDRNESRSESEPEVGRISQFPGVDKLSLPRDEYSCLSIVATSNGFHNCSEKDEFQYTVRDENQKLNDELINIESTEKDLEGRLQSAIDKSESLMNQLRESEKTIKSMQNEVETLKMSKTMIENQSENHKLMKEDLDTQLKVAKAELNEAHQKFSSMEVELENKNSCCEDLETTCLELQLQLESITKKAISEEKQLRTDWEITAASEKLAECQETILNLGKQLKALSTPSDAVLFDKVISTSDDTNAAPVTTMTSTALSKPKDKIMNQRSSLLDHLLAEDNAAANNKSPKVKESDNYSSAFFSNEVIESLEKILSLDGTKHQDDEVAVSSLAIVPSKKRGGASLWRKLLWRKRKSNSRKPPFPFAP</sequence>
<keyword evidence="2 3" id="KW-0175">Coiled coil</keyword>
<reference evidence="5 6" key="1">
    <citation type="submission" date="2016-02" db="EMBL/GenBank/DDBJ databases">
        <title>WGS assembly of Manihot esculenta.</title>
        <authorList>
            <person name="Bredeson J.V."/>
            <person name="Prochnik S.E."/>
            <person name="Lyons J.B."/>
            <person name="Schmutz J."/>
            <person name="Grimwood J."/>
            <person name="Vrebalov J."/>
            <person name="Bart R.S."/>
            <person name="Amuge T."/>
            <person name="Ferguson M.E."/>
            <person name="Green R."/>
            <person name="Putnam N."/>
            <person name="Stites J."/>
            <person name="Rounsley S."/>
            <person name="Rokhsar D.S."/>
        </authorList>
    </citation>
    <scope>NUCLEOTIDE SEQUENCE [LARGE SCALE GENOMIC DNA]</scope>
    <source>
        <strain evidence="6">cv. AM560-2</strain>
        <tissue evidence="5">Leaf</tissue>
    </source>
</reference>
<dbReference type="Gramene" id="Manes.12G106300.2.v8.1">
    <property type="protein sequence ID" value="Manes.12G106300.2.v8.1.CDS"/>
    <property type="gene ID" value="Manes.12G106300.v8.1"/>
</dbReference>
<dbReference type="Gramene" id="Manes.12G106300.7.v8.1">
    <property type="protein sequence ID" value="Manes.12G106300.7.v8.1.CDS"/>
    <property type="gene ID" value="Manes.12G106300.v8.1"/>
</dbReference>
<dbReference type="EMBL" id="CM004398">
    <property type="protein sequence ID" value="OAY35490.1"/>
    <property type="molecule type" value="Genomic_DNA"/>
</dbReference>
<dbReference type="Proteomes" id="UP000091857">
    <property type="component" value="Chromosome 12"/>
</dbReference>
<dbReference type="EMBL" id="CM004398">
    <property type="protein sequence ID" value="OAY35491.1"/>
    <property type="molecule type" value="Genomic_DNA"/>
</dbReference>
<protein>
    <recommendedName>
        <fullName evidence="7">Filament-like plant protein 7</fullName>
    </recommendedName>
</protein>
<dbReference type="STRING" id="3983.A0A251JNS8"/>
<accession>A0A251JNS8</accession>
<feature type="region of interest" description="Disordered" evidence="4">
    <location>
        <begin position="297"/>
        <end position="322"/>
    </location>
</feature>
<dbReference type="OrthoDB" id="1917992at2759"/>
<evidence type="ECO:0000256" key="2">
    <source>
        <dbReference type="ARBA" id="ARBA00023054"/>
    </source>
</evidence>
<feature type="coiled-coil region" evidence="3">
    <location>
        <begin position="34"/>
        <end position="131"/>
    </location>
</feature>
<dbReference type="PANTHER" id="PTHR31580:SF22">
    <property type="entry name" value="FILAMENT-LIKE PLANT PROTEIN 7"/>
    <property type="match status" value="1"/>
</dbReference>
<evidence type="ECO:0000256" key="3">
    <source>
        <dbReference type="SAM" id="Coils"/>
    </source>
</evidence>